<dbReference type="RefSeq" id="WP_008834899.1">
    <property type="nucleotide sequence ID" value="NZ_AHAM01000039.1"/>
</dbReference>
<dbReference type="EMBL" id="AHAM01000039">
    <property type="protein sequence ID" value="EHK58172.1"/>
    <property type="molecule type" value="Genomic_DNA"/>
</dbReference>
<sequence>MPNNTPKVFLDANILIAAGKPPGGPEIQRVIDLVEAEIITILATDLTVTEVAKKHAENDYEVIRDIGRAHFRSILELVTGVPLPIVSKAELKSKLIKTYETSTNEMFKSLKAKMLAIDGIKPSTILAAYAANEGFFSGEGKKNQFPDAFIFESLKAEASESTRVIIVSNDGDFINPATSVPNISLVMSLPALFGSLGLEMDAPEIDEFLEENKGTLIEKIGEELSNWGLIGDVEDSEVYDIDPIDVEIENMTAFKGTEEGGSILVIGRLAVKADLYYSHPDWDTASYDSEDKVLIPWDTVTGETTVDVTIDVSMSVAIDDDGEPTAVETLDFRNGNFQYVQLHPYENYK</sequence>
<name>H0HM87_9HYPH</name>
<feature type="domain" description="DUF4935" evidence="1">
    <location>
        <begin position="8"/>
        <end position="173"/>
    </location>
</feature>
<dbReference type="OrthoDB" id="8442934at2"/>
<gene>
    <name evidence="2" type="ORF">MAXJ12_06253</name>
</gene>
<dbReference type="Proteomes" id="UP000003250">
    <property type="component" value="Unassembled WGS sequence"/>
</dbReference>
<evidence type="ECO:0000313" key="2">
    <source>
        <dbReference type="EMBL" id="EHK58172.1"/>
    </source>
</evidence>
<dbReference type="AlphaFoldDB" id="H0HM87"/>
<keyword evidence="3" id="KW-1185">Reference proteome</keyword>
<dbReference type="Pfam" id="PF16289">
    <property type="entry name" value="PIN_12"/>
    <property type="match status" value="1"/>
</dbReference>
<dbReference type="PATRIC" id="fig|1107882.3.peg.1229"/>
<dbReference type="InterPro" id="IPR032557">
    <property type="entry name" value="DUF4935"/>
</dbReference>
<evidence type="ECO:0000259" key="1">
    <source>
        <dbReference type="Pfam" id="PF16289"/>
    </source>
</evidence>
<protein>
    <recommendedName>
        <fullName evidence="1">DUF4935 domain-containing protein</fullName>
    </recommendedName>
</protein>
<organism evidence="2 3">
    <name type="scientific">Mesorhizobium alhagi CCNWXJ12-2</name>
    <dbReference type="NCBI Taxonomy" id="1107882"/>
    <lineage>
        <taxon>Bacteria</taxon>
        <taxon>Pseudomonadati</taxon>
        <taxon>Pseudomonadota</taxon>
        <taxon>Alphaproteobacteria</taxon>
        <taxon>Hyphomicrobiales</taxon>
        <taxon>Phyllobacteriaceae</taxon>
        <taxon>Allomesorhizobium</taxon>
    </lineage>
</organism>
<proteinExistence type="predicted"/>
<evidence type="ECO:0000313" key="3">
    <source>
        <dbReference type="Proteomes" id="UP000003250"/>
    </source>
</evidence>
<reference evidence="2 3" key="1">
    <citation type="journal article" date="2012" name="J. Bacteriol.">
        <title>Draft Genome Sequence of Mesorhizobium alhagi CCNWXJ12-2T, a Novel Salt-Resistant Species Isolated from the Desert of Northwestern China.</title>
        <authorList>
            <person name="Zhou M."/>
            <person name="Chen W."/>
            <person name="Chen H."/>
            <person name="Wei G."/>
        </authorList>
    </citation>
    <scope>NUCLEOTIDE SEQUENCE [LARGE SCALE GENOMIC DNA]</scope>
    <source>
        <strain evidence="2 3">CCNWXJ12-2</strain>
    </source>
</reference>
<accession>H0HM87</accession>